<accession>M4ETX1</accession>
<evidence type="ECO:0000313" key="2">
    <source>
        <dbReference type="EMBL" id="VDC71297.1"/>
    </source>
</evidence>
<dbReference type="AlphaFoldDB" id="M4ETX1"/>
<feature type="compositionally biased region" description="Basic and acidic residues" evidence="1">
    <location>
        <begin position="79"/>
        <end position="92"/>
    </location>
</feature>
<organism evidence="3 4">
    <name type="scientific">Brassica campestris</name>
    <name type="common">Field mustard</name>
    <dbReference type="NCBI Taxonomy" id="3711"/>
    <lineage>
        <taxon>Eukaryota</taxon>
        <taxon>Viridiplantae</taxon>
        <taxon>Streptophyta</taxon>
        <taxon>Embryophyta</taxon>
        <taxon>Tracheophyta</taxon>
        <taxon>Spermatophyta</taxon>
        <taxon>Magnoliopsida</taxon>
        <taxon>eudicotyledons</taxon>
        <taxon>Gunneridae</taxon>
        <taxon>Pentapetalae</taxon>
        <taxon>rosids</taxon>
        <taxon>malvids</taxon>
        <taxon>Brassicales</taxon>
        <taxon>Brassicaceae</taxon>
        <taxon>Brassiceae</taxon>
        <taxon>Brassica</taxon>
    </lineage>
</organism>
<dbReference type="EnsemblPlants" id="Bra032253.1">
    <property type="protein sequence ID" value="Bra032253.1-P"/>
    <property type="gene ID" value="Bra032253"/>
</dbReference>
<evidence type="ECO:0000313" key="3">
    <source>
        <dbReference type="EnsemblPlants" id="Bra032253.1-P"/>
    </source>
</evidence>
<reference evidence="4" key="2">
    <citation type="journal article" date="2018" name="Hortic Res">
        <title>Improved Brassica rapa reference genome by single-molecule sequencing and chromosome conformation capture technologies.</title>
        <authorList>
            <person name="Zhang L."/>
            <person name="Cai X."/>
            <person name="Wu J."/>
            <person name="Liu M."/>
            <person name="Grob S."/>
            <person name="Cheng F."/>
            <person name="Liang J."/>
            <person name="Cai C."/>
            <person name="Liu Z."/>
            <person name="Liu B."/>
            <person name="Wang F."/>
            <person name="Li S."/>
            <person name="Liu F."/>
            <person name="Li X."/>
            <person name="Cheng L."/>
            <person name="Yang W."/>
            <person name="Li M.H."/>
            <person name="Grossniklaus U."/>
            <person name="Zheng H."/>
            <person name="Wang X."/>
        </authorList>
    </citation>
    <scope>NUCLEOTIDE SEQUENCE [LARGE SCALE GENOMIC DNA]</scope>
    <source>
        <strain evidence="4">cv. Chiifu-401-42</strain>
    </source>
</reference>
<sequence length="172" mass="19322">MNNKNPGTKAANSVYSPKEEGPGVQKVSNPPLLLRESSVTSRRRARRWRRIPRPGDPITARRRRPVHESFPMRSINGEARSREATKKTESELKRPQRLDVAVLLGRSLCITSLSNIDLMERSKVTAVVSERFCGAGERSRSVNPYAEIKLLTGLVRFDFGLWGQTSSSFTTL</sequence>
<feature type="compositionally biased region" description="Basic residues" evidence="1">
    <location>
        <begin position="41"/>
        <end position="52"/>
    </location>
</feature>
<dbReference type="Gramene" id="Bra032253.1">
    <property type="protein sequence ID" value="Bra032253.1-P"/>
    <property type="gene ID" value="Bra032253"/>
</dbReference>
<evidence type="ECO:0000256" key="1">
    <source>
        <dbReference type="SAM" id="MobiDB-lite"/>
    </source>
</evidence>
<proteinExistence type="predicted"/>
<reference evidence="3" key="4">
    <citation type="submission" date="2023-03" db="UniProtKB">
        <authorList>
            <consortium name="EnsemblPlants"/>
        </authorList>
    </citation>
    <scope>IDENTIFICATION</scope>
    <source>
        <strain evidence="3">cv. Chiifu-401-42</strain>
    </source>
</reference>
<dbReference type="HOGENOM" id="CLU_1557452_0_0_1"/>
<dbReference type="EMBL" id="LR031570">
    <property type="protein sequence ID" value="VDC71297.1"/>
    <property type="molecule type" value="Genomic_DNA"/>
</dbReference>
<name>M4ETX1_BRACM</name>
<keyword evidence="4" id="KW-1185">Reference proteome</keyword>
<feature type="compositionally biased region" description="Polar residues" evidence="1">
    <location>
        <begin position="1"/>
        <end position="15"/>
    </location>
</feature>
<evidence type="ECO:0000313" key="4">
    <source>
        <dbReference type="Proteomes" id="UP000011750"/>
    </source>
</evidence>
<gene>
    <name evidence="2" type="ORF">BRAA05T21011Z</name>
</gene>
<reference evidence="4" key="1">
    <citation type="journal article" date="2011" name="Nat. Genet.">
        <title>The genome of the mesopolyploid crop species Brassica rapa.</title>
        <authorList>
            <consortium name="Brassica rapa Genome Sequencing Project Consortium"/>
            <person name="Wang X."/>
            <person name="Wang H."/>
            <person name="Wang J."/>
            <person name="Sun R."/>
            <person name="Wu J."/>
            <person name="Liu S."/>
            <person name="Bai Y."/>
            <person name="Mun J.H."/>
            <person name="Bancroft I."/>
            <person name="Cheng F."/>
            <person name="Huang S."/>
            <person name="Li X."/>
            <person name="Hua W."/>
            <person name="Wang J."/>
            <person name="Wang X."/>
            <person name="Freeling M."/>
            <person name="Pires J.C."/>
            <person name="Paterson A.H."/>
            <person name="Chalhoub B."/>
            <person name="Wang B."/>
            <person name="Hayward A."/>
            <person name="Sharpe A.G."/>
            <person name="Park B.S."/>
            <person name="Weisshaar B."/>
            <person name="Liu B."/>
            <person name="Li B."/>
            <person name="Liu B."/>
            <person name="Tong C."/>
            <person name="Song C."/>
            <person name="Duran C."/>
            <person name="Peng C."/>
            <person name="Geng C."/>
            <person name="Koh C."/>
            <person name="Lin C."/>
            <person name="Edwards D."/>
            <person name="Mu D."/>
            <person name="Shen D."/>
            <person name="Soumpourou E."/>
            <person name="Li F."/>
            <person name="Fraser F."/>
            <person name="Conant G."/>
            <person name="Lassalle G."/>
            <person name="King G.J."/>
            <person name="Bonnema G."/>
            <person name="Tang H."/>
            <person name="Wang H."/>
            <person name="Belcram H."/>
            <person name="Zhou H."/>
            <person name="Hirakawa H."/>
            <person name="Abe H."/>
            <person name="Guo H."/>
            <person name="Wang H."/>
            <person name="Jin H."/>
            <person name="Parkin I.A."/>
            <person name="Batley J."/>
            <person name="Kim J.S."/>
            <person name="Just J."/>
            <person name="Li J."/>
            <person name="Xu J."/>
            <person name="Deng J."/>
            <person name="Kim J.A."/>
            <person name="Li J."/>
            <person name="Yu J."/>
            <person name="Meng J."/>
            <person name="Wang J."/>
            <person name="Min J."/>
            <person name="Poulain J."/>
            <person name="Wang J."/>
            <person name="Hatakeyama K."/>
            <person name="Wu K."/>
            <person name="Wang L."/>
            <person name="Fang L."/>
            <person name="Trick M."/>
            <person name="Links M.G."/>
            <person name="Zhao M."/>
            <person name="Jin M."/>
            <person name="Ramchiary N."/>
            <person name="Drou N."/>
            <person name="Berkman P.J."/>
            <person name="Cai Q."/>
            <person name="Huang Q."/>
            <person name="Li R."/>
            <person name="Tabata S."/>
            <person name="Cheng S."/>
            <person name="Zhang S."/>
            <person name="Zhang S."/>
            <person name="Huang S."/>
            <person name="Sato S."/>
            <person name="Sun S."/>
            <person name="Kwon S.J."/>
            <person name="Choi S.R."/>
            <person name="Lee T.H."/>
            <person name="Fan W."/>
            <person name="Zhao X."/>
            <person name="Tan X."/>
            <person name="Xu X."/>
            <person name="Wang Y."/>
            <person name="Qiu Y."/>
            <person name="Yin Y."/>
            <person name="Li Y."/>
            <person name="Du Y."/>
            <person name="Liao Y."/>
            <person name="Lim Y."/>
            <person name="Narusaka Y."/>
            <person name="Wang Y."/>
            <person name="Wang Z."/>
            <person name="Li Z."/>
            <person name="Wang Z."/>
            <person name="Xiong Z."/>
            <person name="Zhang Z."/>
        </authorList>
    </citation>
    <scope>NUCLEOTIDE SEQUENCE [LARGE SCALE GENOMIC DNA]</scope>
    <source>
        <strain evidence="4">cv. Chiifu-401-42</strain>
    </source>
</reference>
<reference evidence="2" key="3">
    <citation type="submission" date="2018-11" db="EMBL/GenBank/DDBJ databases">
        <authorList>
            <consortium name="Genoscope - CEA"/>
            <person name="William W."/>
        </authorList>
    </citation>
    <scope>NUCLEOTIDE SEQUENCE</scope>
</reference>
<dbReference type="InParanoid" id="M4ETX1"/>
<dbReference type="Proteomes" id="UP000011750">
    <property type="component" value="Chromosome A05"/>
</dbReference>
<feature type="region of interest" description="Disordered" evidence="1">
    <location>
        <begin position="1"/>
        <end position="92"/>
    </location>
</feature>
<protein>
    <submittedName>
        <fullName evidence="2 3">Uncharacterized protein</fullName>
    </submittedName>
</protein>
<accession>A0A3P5YUA0</accession>